<evidence type="ECO:0000259" key="1">
    <source>
        <dbReference type="Pfam" id="PF20236"/>
    </source>
</evidence>
<dbReference type="Pfam" id="PF20236">
    <property type="entry name" value="DUF6593"/>
    <property type="match status" value="1"/>
</dbReference>
<gene>
    <name evidence="2" type="ORF">HGRIS_001737</name>
</gene>
<evidence type="ECO:0000313" key="2">
    <source>
        <dbReference type="EMBL" id="KAL0955498.1"/>
    </source>
</evidence>
<dbReference type="Proteomes" id="UP001556367">
    <property type="component" value="Unassembled WGS sequence"/>
</dbReference>
<evidence type="ECO:0000313" key="3">
    <source>
        <dbReference type="Proteomes" id="UP001556367"/>
    </source>
</evidence>
<dbReference type="InterPro" id="IPR046528">
    <property type="entry name" value="DUF6593"/>
</dbReference>
<organism evidence="2 3">
    <name type="scientific">Hohenbuehelia grisea</name>
    <dbReference type="NCBI Taxonomy" id="104357"/>
    <lineage>
        <taxon>Eukaryota</taxon>
        <taxon>Fungi</taxon>
        <taxon>Dikarya</taxon>
        <taxon>Basidiomycota</taxon>
        <taxon>Agaricomycotina</taxon>
        <taxon>Agaricomycetes</taxon>
        <taxon>Agaricomycetidae</taxon>
        <taxon>Agaricales</taxon>
        <taxon>Pleurotineae</taxon>
        <taxon>Pleurotaceae</taxon>
        <taxon>Hohenbuehelia</taxon>
    </lineage>
</organism>
<proteinExistence type="predicted"/>
<accession>A0ABR3JJA9</accession>
<comment type="caution">
    <text evidence="2">The sequence shown here is derived from an EMBL/GenBank/DDBJ whole genome shotgun (WGS) entry which is preliminary data.</text>
</comment>
<reference evidence="3" key="1">
    <citation type="submission" date="2024-06" db="EMBL/GenBank/DDBJ databases">
        <title>Multi-omics analyses provide insights into the biosynthesis of the anticancer antibiotic pleurotin in Hohenbuehelia grisea.</title>
        <authorList>
            <person name="Weaver J.A."/>
            <person name="Alberti F."/>
        </authorList>
    </citation>
    <scope>NUCLEOTIDE SEQUENCE [LARGE SCALE GENOMIC DNA]</scope>
    <source>
        <strain evidence="3">T-177</strain>
    </source>
</reference>
<feature type="domain" description="DUF6593" evidence="1">
    <location>
        <begin position="42"/>
        <end position="214"/>
    </location>
</feature>
<dbReference type="EMBL" id="JASNQZ010000006">
    <property type="protein sequence ID" value="KAL0955498.1"/>
    <property type="molecule type" value="Genomic_DNA"/>
</dbReference>
<sequence length="231" mass="25517">MSLLAEKLRAVLLDNTSELSFSTASTTSADFTSLALTFTNDCPSNTTILSDAGPAYSVSTPLGTLKTEIRRFTPGADCEKGALVASTETRLFLPDVMTHPGRFGSKRVKLSRFLHCIKTKAKDGLFSKIKKGTNSTNRDRRPISFMDTTFGRCVWMSDSSHRLMLFLESEMDKPLASLFSATDASPLMLMVDYRALPVQDDIVIGAVILEQKLRIRAKLDADRHRYSAVPI</sequence>
<name>A0ABR3JJA9_9AGAR</name>
<protein>
    <recommendedName>
        <fullName evidence="1">DUF6593 domain-containing protein</fullName>
    </recommendedName>
</protein>
<keyword evidence="3" id="KW-1185">Reference proteome</keyword>